<proteinExistence type="predicted"/>
<dbReference type="Proteomes" id="UP000077013">
    <property type="component" value="Unassembled WGS sequence"/>
</dbReference>
<organism evidence="1 2">
    <name type="scientific">Cochleicola gelatinilyticus</name>
    <dbReference type="NCBI Taxonomy" id="1763537"/>
    <lineage>
        <taxon>Bacteria</taxon>
        <taxon>Pseudomonadati</taxon>
        <taxon>Bacteroidota</taxon>
        <taxon>Flavobacteriia</taxon>
        <taxon>Flavobacteriales</taxon>
        <taxon>Flavobacteriaceae</taxon>
        <taxon>Cochleicola</taxon>
    </lineage>
</organism>
<evidence type="ECO:0000313" key="1">
    <source>
        <dbReference type="EMBL" id="OAB78015.1"/>
    </source>
</evidence>
<dbReference type="EMBL" id="LRXL01000045">
    <property type="protein sequence ID" value="OAB78015.1"/>
    <property type="molecule type" value="Genomic_DNA"/>
</dbReference>
<dbReference type="OrthoDB" id="648347at2"/>
<evidence type="ECO:0000313" key="2">
    <source>
        <dbReference type="Proteomes" id="UP000077013"/>
    </source>
</evidence>
<reference evidence="1 2" key="1">
    <citation type="submission" date="2016-02" db="EMBL/GenBank/DDBJ databases">
        <title>Ulvibacter sp. LPB0005, isolated from Thais luteostoma.</title>
        <authorList>
            <person name="Shin S.-K."/>
            <person name="Yi H."/>
        </authorList>
    </citation>
    <scope>NUCLEOTIDE SEQUENCE [LARGE SCALE GENOMIC DNA]</scope>
    <source>
        <strain evidence="1 2">LPB0005</strain>
    </source>
</reference>
<dbReference type="InterPro" id="IPR019861">
    <property type="entry name" value="PorP/SprF_Bacteroidetes"/>
</dbReference>
<dbReference type="RefSeq" id="WP_068592792.1">
    <property type="nucleotide sequence ID" value="NZ_LRXL01000045.1"/>
</dbReference>
<gene>
    <name evidence="1" type="ORF">ULVI_11050</name>
</gene>
<accession>A0A167GXQ3</accession>
<dbReference type="AlphaFoldDB" id="A0A167GXQ3"/>
<comment type="caution">
    <text evidence="1">The sequence shown here is derived from an EMBL/GenBank/DDBJ whole genome shotgun (WGS) entry which is preliminary data.</text>
</comment>
<dbReference type="NCBIfam" id="TIGR03519">
    <property type="entry name" value="T9SS_PorP_fam"/>
    <property type="match status" value="1"/>
</dbReference>
<name>A0A167GXQ3_9FLAO</name>
<evidence type="ECO:0008006" key="3">
    <source>
        <dbReference type="Google" id="ProtNLM"/>
    </source>
</evidence>
<sequence length="328" mass="37218">MKTILKYLLILTLTQSYGQEFNLPVFTQYLADNDFVVSPTFAGIGDNFRIRANGLMQWVGIKNAPQNQAVYADIRMANRSGAGISAYNDRNGNTRQQGIKLSYAHHLILDYKSKQYLSLGLSFNVNSFRIAIEDFNTTYDIPIVDPSITDDRAVVNKNFDVGALYRINSYWLSLNANNLLEKEANVFEGTEPTSLLNLQLYSGYTFKGNNYSEIEPSVFLQHFVSDGRSSTDINVKYRKFNGYNDFYWIGGSYRFLNDQVMVPLNVGPMVGFKKSIFYFSYAYQITINDLTGFNSGTHAVTIGFDLLQELSDCPCTEGKYKQGNKLYQ</sequence>
<protein>
    <recommendedName>
        <fullName evidence="3">Type IX secretion system membrane protein PorP/SprF</fullName>
    </recommendedName>
</protein>
<dbReference type="STRING" id="1763537.ULVI_11050"/>
<keyword evidence="2" id="KW-1185">Reference proteome</keyword>
<dbReference type="Pfam" id="PF11751">
    <property type="entry name" value="PorP_SprF"/>
    <property type="match status" value="1"/>
</dbReference>